<name>A0ABU1UZ90_9GAMM</name>
<protein>
    <recommendedName>
        <fullName evidence="4">DNA topoisomerase IV</fullName>
    </recommendedName>
</protein>
<dbReference type="EMBL" id="JAVDVX010000004">
    <property type="protein sequence ID" value="MDR7090496.1"/>
    <property type="molecule type" value="Genomic_DNA"/>
</dbReference>
<evidence type="ECO:0000313" key="2">
    <source>
        <dbReference type="EMBL" id="MDR7090496.1"/>
    </source>
</evidence>
<gene>
    <name evidence="2" type="ORF">J2X05_002520</name>
</gene>
<dbReference type="Proteomes" id="UP001253595">
    <property type="component" value="Unassembled WGS sequence"/>
</dbReference>
<comment type="caution">
    <text evidence="2">The sequence shown here is derived from an EMBL/GenBank/DDBJ whole genome shotgun (WGS) entry which is preliminary data.</text>
</comment>
<sequence length="398" mass="43283">MKKMNSIRKKHSLALIIALCMAAPLTQAGDLNLSGFLSVGGGMIDDEDSSGYGGYDEEDLTFDKNLLGLQVTGQVSEKITATAQLIARSETDYEVNAEWAYLTWQASDSIKVRAGRLRTPFYMYSDFLDVGYAYSWITPPREVYYLPFNNVDGIDFYVTQTLGIFDTSFQAYFGSFDDELTLGGAPSEAKTRNQMGVAGTLGKDWWTLRAAYHQAELTVDVSGIPISPTTTMGGFATALTALGYPDNAARLLVEEDDAVFTEFGLNIDTGRFVAAAEYVEFDPGDAVFSKNIRQYVMAGVRAGSWLVHVTGSQAKDEATHPEAGIPANQTIPVFGNTNVVIGTLQAIAQSQVTERDVLSLGVRWDVASSTALKFQVDDVDNKTAGDQKVFSVALQTVF</sequence>
<reference evidence="2 3" key="1">
    <citation type="submission" date="2023-07" db="EMBL/GenBank/DDBJ databases">
        <title>Sorghum-associated microbial communities from plants grown in Nebraska, USA.</title>
        <authorList>
            <person name="Schachtman D."/>
        </authorList>
    </citation>
    <scope>NUCLEOTIDE SEQUENCE [LARGE SCALE GENOMIC DNA]</scope>
    <source>
        <strain evidence="2 3">BE190</strain>
    </source>
</reference>
<dbReference type="InterPro" id="IPR023614">
    <property type="entry name" value="Porin_dom_sf"/>
</dbReference>
<keyword evidence="3" id="KW-1185">Reference proteome</keyword>
<evidence type="ECO:0008006" key="4">
    <source>
        <dbReference type="Google" id="ProtNLM"/>
    </source>
</evidence>
<evidence type="ECO:0000313" key="3">
    <source>
        <dbReference type="Proteomes" id="UP001253595"/>
    </source>
</evidence>
<feature type="signal peptide" evidence="1">
    <location>
        <begin position="1"/>
        <end position="28"/>
    </location>
</feature>
<keyword evidence="1" id="KW-0732">Signal</keyword>
<dbReference type="Gene3D" id="2.40.160.10">
    <property type="entry name" value="Porin"/>
    <property type="match status" value="1"/>
</dbReference>
<evidence type="ECO:0000256" key="1">
    <source>
        <dbReference type="SAM" id="SignalP"/>
    </source>
</evidence>
<accession>A0ABU1UZ90</accession>
<proteinExistence type="predicted"/>
<dbReference type="SUPFAM" id="SSF56935">
    <property type="entry name" value="Porins"/>
    <property type="match status" value="1"/>
</dbReference>
<feature type="chain" id="PRO_5047375513" description="DNA topoisomerase IV" evidence="1">
    <location>
        <begin position="29"/>
        <end position="398"/>
    </location>
</feature>
<organism evidence="2 3">
    <name type="scientific">Cellvibrio fibrivorans</name>
    <dbReference type="NCBI Taxonomy" id="126350"/>
    <lineage>
        <taxon>Bacteria</taxon>
        <taxon>Pseudomonadati</taxon>
        <taxon>Pseudomonadota</taxon>
        <taxon>Gammaproteobacteria</taxon>
        <taxon>Cellvibrionales</taxon>
        <taxon>Cellvibrionaceae</taxon>
        <taxon>Cellvibrio</taxon>
    </lineage>
</organism>
<dbReference type="RefSeq" id="WP_310072859.1">
    <property type="nucleotide sequence ID" value="NZ_JAVDVX010000004.1"/>
</dbReference>